<protein>
    <submittedName>
        <fullName evidence="1">Uncharacterized protein</fullName>
    </submittedName>
</protein>
<evidence type="ECO:0000313" key="1">
    <source>
        <dbReference type="EMBL" id="EJK59235.1"/>
    </source>
</evidence>
<organism evidence="1 2">
    <name type="scientific">Thalassiosira oceanica</name>
    <name type="common">Marine diatom</name>
    <dbReference type="NCBI Taxonomy" id="159749"/>
    <lineage>
        <taxon>Eukaryota</taxon>
        <taxon>Sar</taxon>
        <taxon>Stramenopiles</taxon>
        <taxon>Ochrophyta</taxon>
        <taxon>Bacillariophyta</taxon>
        <taxon>Coscinodiscophyceae</taxon>
        <taxon>Thalassiosirophycidae</taxon>
        <taxon>Thalassiosirales</taxon>
        <taxon>Thalassiosiraceae</taxon>
        <taxon>Thalassiosira</taxon>
    </lineage>
</organism>
<dbReference type="EMBL" id="AGNL01023317">
    <property type="protein sequence ID" value="EJK59235.1"/>
    <property type="molecule type" value="Genomic_DNA"/>
</dbReference>
<gene>
    <name evidence="1" type="ORF">THAOC_20572</name>
</gene>
<comment type="caution">
    <text evidence="1">The sequence shown here is derived from an EMBL/GenBank/DDBJ whole genome shotgun (WGS) entry which is preliminary data.</text>
</comment>
<proteinExistence type="predicted"/>
<dbReference type="Proteomes" id="UP000266841">
    <property type="component" value="Unassembled WGS sequence"/>
</dbReference>
<keyword evidence="2" id="KW-1185">Reference proteome</keyword>
<sequence>MESTPQLLSQYPKVLPEIWPFYVAAWLSQPQTNNNNPWDLSKSVHPLPHVCPSSLPISYAVEKHHEHLWTPQLLSLACTLKSPSTLAAAGMDDVWLPDSLPLYVSSLQEKQDGLGVHWTTTGARPPPLQ</sequence>
<reference evidence="1 2" key="1">
    <citation type="journal article" date="2012" name="Genome Biol.">
        <title>Genome and low-iron response of an oceanic diatom adapted to chronic iron limitation.</title>
        <authorList>
            <person name="Lommer M."/>
            <person name="Specht M."/>
            <person name="Roy A.S."/>
            <person name="Kraemer L."/>
            <person name="Andreson R."/>
            <person name="Gutowska M.A."/>
            <person name="Wolf J."/>
            <person name="Bergner S.V."/>
            <person name="Schilhabel M.B."/>
            <person name="Klostermeier U.C."/>
            <person name="Beiko R.G."/>
            <person name="Rosenstiel P."/>
            <person name="Hippler M."/>
            <person name="Laroche J."/>
        </authorList>
    </citation>
    <scope>NUCLEOTIDE SEQUENCE [LARGE SCALE GENOMIC DNA]</scope>
    <source>
        <strain evidence="1 2">CCMP1005</strain>
    </source>
</reference>
<accession>K0S215</accession>
<name>K0S215_THAOC</name>
<dbReference type="AlphaFoldDB" id="K0S215"/>
<evidence type="ECO:0000313" key="2">
    <source>
        <dbReference type="Proteomes" id="UP000266841"/>
    </source>
</evidence>